<sequence length="225" mass="25142">MAQHPLPRNVKDFAVVEASAPVYVRVRGPNTARALTLRKTCRVTTHDRPLVRLGKNVPRIGLEARCWASSWSSRRLAHGQPALAIVGTRAVWLGKVHYPSLAADSYGLAQRMKKSLVFQSYLVGICTWFRRRLASRGGRWIEGRELEHQHPPVHRFLARPLLTGVSAERDRRIDLRCHAAVRLYGVCLAFSEEEGLKWFGFVTGRQAGGTGSEPSAGRQCTVPIE</sequence>
<name>A0A8H6HR17_9AGAR</name>
<dbReference type="Proteomes" id="UP000521943">
    <property type="component" value="Unassembled WGS sequence"/>
</dbReference>
<organism evidence="1 2">
    <name type="scientific">Ephemerocybe angulata</name>
    <dbReference type="NCBI Taxonomy" id="980116"/>
    <lineage>
        <taxon>Eukaryota</taxon>
        <taxon>Fungi</taxon>
        <taxon>Dikarya</taxon>
        <taxon>Basidiomycota</taxon>
        <taxon>Agaricomycotina</taxon>
        <taxon>Agaricomycetes</taxon>
        <taxon>Agaricomycetidae</taxon>
        <taxon>Agaricales</taxon>
        <taxon>Agaricineae</taxon>
        <taxon>Psathyrellaceae</taxon>
        <taxon>Ephemerocybe</taxon>
    </lineage>
</organism>
<proteinExistence type="predicted"/>
<protein>
    <submittedName>
        <fullName evidence="1">Uncharacterized protein</fullName>
    </submittedName>
</protein>
<reference evidence="1 2" key="1">
    <citation type="submission" date="2020-07" db="EMBL/GenBank/DDBJ databases">
        <title>Comparative genomics of pyrophilous fungi reveals a link between fire events and developmental genes.</title>
        <authorList>
            <consortium name="DOE Joint Genome Institute"/>
            <person name="Steindorff A.S."/>
            <person name="Carver A."/>
            <person name="Calhoun S."/>
            <person name="Stillman K."/>
            <person name="Liu H."/>
            <person name="Lipzen A."/>
            <person name="Pangilinan J."/>
            <person name="Labutti K."/>
            <person name="Bruns T.D."/>
            <person name="Grigoriev I.V."/>
        </authorList>
    </citation>
    <scope>NUCLEOTIDE SEQUENCE [LARGE SCALE GENOMIC DNA]</scope>
    <source>
        <strain evidence="1 2">CBS 144469</strain>
    </source>
</reference>
<gene>
    <name evidence="1" type="ORF">DFP72DRAFT_851307</name>
</gene>
<evidence type="ECO:0000313" key="1">
    <source>
        <dbReference type="EMBL" id="KAF6750762.1"/>
    </source>
</evidence>
<accession>A0A8H6HR17</accession>
<comment type="caution">
    <text evidence="1">The sequence shown here is derived from an EMBL/GenBank/DDBJ whole genome shotgun (WGS) entry which is preliminary data.</text>
</comment>
<keyword evidence="2" id="KW-1185">Reference proteome</keyword>
<dbReference type="AlphaFoldDB" id="A0A8H6HR17"/>
<evidence type="ECO:0000313" key="2">
    <source>
        <dbReference type="Proteomes" id="UP000521943"/>
    </source>
</evidence>
<dbReference type="EMBL" id="JACGCI010000054">
    <property type="protein sequence ID" value="KAF6750762.1"/>
    <property type="molecule type" value="Genomic_DNA"/>
</dbReference>